<proteinExistence type="predicted"/>
<sequence length="271" mass="30195">MSGLQARTEEPINGVDVREQGSALRIGTFRSYIRYMRFLRTKTLMENFNNLRLRTSMPVNEQIDHLMVSDHRHPWISETQETLQVRCRGLLGVMNLRGVSLLPYPGHNSRLRATTEKFSKIRKKPSNTLPDPGIEPETPCSAEDGSPVVTCCREILLLTSNPSELGGRMGAIHAALLLHINYKCTKFYAPTSAQFSENHPMTSPALGEAGGSVKLLLTKNHPVPSPGLGISGLLRNRGSGRLGMGSGRYVRDEYEIYNIYCKENETTSTTY</sequence>
<dbReference type="EMBL" id="ODYU01007919">
    <property type="protein sequence ID" value="SOQ51116.1"/>
    <property type="molecule type" value="Genomic_DNA"/>
</dbReference>
<gene>
    <name evidence="1" type="ORF">SFRICE_029246</name>
</gene>
<dbReference type="AlphaFoldDB" id="A0A2H1WDR6"/>
<organism evidence="1">
    <name type="scientific">Spodoptera frugiperda</name>
    <name type="common">Fall armyworm</name>
    <dbReference type="NCBI Taxonomy" id="7108"/>
    <lineage>
        <taxon>Eukaryota</taxon>
        <taxon>Metazoa</taxon>
        <taxon>Ecdysozoa</taxon>
        <taxon>Arthropoda</taxon>
        <taxon>Hexapoda</taxon>
        <taxon>Insecta</taxon>
        <taxon>Pterygota</taxon>
        <taxon>Neoptera</taxon>
        <taxon>Endopterygota</taxon>
        <taxon>Lepidoptera</taxon>
        <taxon>Glossata</taxon>
        <taxon>Ditrysia</taxon>
        <taxon>Noctuoidea</taxon>
        <taxon>Noctuidae</taxon>
        <taxon>Amphipyrinae</taxon>
        <taxon>Spodoptera</taxon>
    </lineage>
</organism>
<name>A0A2H1WDR6_SPOFR</name>
<reference evidence="1" key="1">
    <citation type="submission" date="2016-07" db="EMBL/GenBank/DDBJ databases">
        <authorList>
            <person name="Bretaudeau A."/>
        </authorList>
    </citation>
    <scope>NUCLEOTIDE SEQUENCE</scope>
    <source>
        <strain evidence="1">Rice</strain>
        <tissue evidence="1">Whole body</tissue>
    </source>
</reference>
<accession>A0A2H1WDR6</accession>
<evidence type="ECO:0000313" key="1">
    <source>
        <dbReference type="EMBL" id="SOQ51116.1"/>
    </source>
</evidence>
<protein>
    <submittedName>
        <fullName evidence="1">SFRICE_029246</fullName>
    </submittedName>
</protein>